<reference evidence="2" key="1">
    <citation type="submission" date="2020-08" db="EMBL/GenBank/DDBJ databases">
        <title>Genome sequencing and assembly of the red palm weevil Rhynchophorus ferrugineus.</title>
        <authorList>
            <person name="Dias G.B."/>
            <person name="Bergman C.M."/>
            <person name="Manee M."/>
        </authorList>
    </citation>
    <scope>NUCLEOTIDE SEQUENCE</scope>
    <source>
        <strain evidence="2">AA-2017</strain>
        <tissue evidence="2">Whole larva</tissue>
    </source>
</reference>
<organism evidence="2 3">
    <name type="scientific">Rhynchophorus ferrugineus</name>
    <name type="common">Red palm weevil</name>
    <name type="synonym">Curculio ferrugineus</name>
    <dbReference type="NCBI Taxonomy" id="354439"/>
    <lineage>
        <taxon>Eukaryota</taxon>
        <taxon>Metazoa</taxon>
        <taxon>Ecdysozoa</taxon>
        <taxon>Arthropoda</taxon>
        <taxon>Hexapoda</taxon>
        <taxon>Insecta</taxon>
        <taxon>Pterygota</taxon>
        <taxon>Neoptera</taxon>
        <taxon>Endopterygota</taxon>
        <taxon>Coleoptera</taxon>
        <taxon>Polyphaga</taxon>
        <taxon>Cucujiformia</taxon>
        <taxon>Curculionidae</taxon>
        <taxon>Dryophthorinae</taxon>
        <taxon>Rhynchophorus</taxon>
    </lineage>
</organism>
<feature type="compositionally biased region" description="Low complexity" evidence="1">
    <location>
        <begin position="23"/>
        <end position="32"/>
    </location>
</feature>
<feature type="region of interest" description="Disordered" evidence="1">
    <location>
        <begin position="23"/>
        <end position="48"/>
    </location>
</feature>
<gene>
    <name evidence="2" type="ORF">GWI33_000149</name>
</gene>
<dbReference type="Proteomes" id="UP000625711">
    <property type="component" value="Unassembled WGS sequence"/>
</dbReference>
<evidence type="ECO:0000313" key="2">
    <source>
        <dbReference type="EMBL" id="KAF7288096.1"/>
    </source>
</evidence>
<evidence type="ECO:0000256" key="1">
    <source>
        <dbReference type="SAM" id="MobiDB-lite"/>
    </source>
</evidence>
<dbReference type="EMBL" id="JAACXV010000001">
    <property type="protein sequence ID" value="KAF7288096.1"/>
    <property type="molecule type" value="Genomic_DNA"/>
</dbReference>
<proteinExistence type="predicted"/>
<accession>A0A834IXJ7</accession>
<comment type="caution">
    <text evidence="2">The sequence shown here is derived from an EMBL/GenBank/DDBJ whole genome shotgun (WGS) entry which is preliminary data.</text>
</comment>
<keyword evidence="3" id="KW-1185">Reference proteome</keyword>
<name>A0A834IXJ7_RHYFE</name>
<evidence type="ECO:0000313" key="3">
    <source>
        <dbReference type="Proteomes" id="UP000625711"/>
    </source>
</evidence>
<dbReference type="AlphaFoldDB" id="A0A834IXJ7"/>
<protein>
    <submittedName>
        <fullName evidence="2">Uncharacterized protein</fullName>
    </submittedName>
</protein>
<sequence>MIQTVLHAGDGFMQLAVRNQAKQLQQEQNQQNGLAETEMTMAGGRKMSPQRSIVIISPPTIGVKAAFIVENVPGCSKGIDLENTLSVFSCRILSRREKFHP</sequence>